<reference evidence="12" key="3">
    <citation type="submission" date="2020-12" db="UniProtKB">
        <authorList>
            <consortium name="EnsemblPlants"/>
        </authorList>
    </citation>
    <scope>IDENTIFICATION</scope>
</reference>
<gene>
    <name evidence="12" type="primary">LOC112289586</name>
    <name evidence="11" type="ORF">PHYPA_016123</name>
</gene>
<dbReference type="PaxDb" id="3218-PP1S391_50V6.1"/>
<dbReference type="GO" id="GO:0016887">
    <property type="term" value="F:ATP hydrolysis activity"/>
    <property type="evidence" value="ECO:0007669"/>
    <property type="project" value="InterPro"/>
</dbReference>
<keyword evidence="2" id="KW-0813">Transport</keyword>
<dbReference type="InterPro" id="IPR050352">
    <property type="entry name" value="ABCG_transporters"/>
</dbReference>
<comment type="subcellular location">
    <subcellularLocation>
        <location evidence="1">Membrane</location>
        <topology evidence="1">Multi-pass membrane protein</topology>
    </subcellularLocation>
</comment>
<feature type="domain" description="ABC transporter" evidence="10">
    <location>
        <begin position="60"/>
        <end position="321"/>
    </location>
</feature>
<evidence type="ECO:0000256" key="9">
    <source>
        <dbReference type="SAM" id="Phobius"/>
    </source>
</evidence>
<dbReference type="Pfam" id="PF01061">
    <property type="entry name" value="ABC2_membrane"/>
    <property type="match status" value="1"/>
</dbReference>
<evidence type="ECO:0000256" key="5">
    <source>
        <dbReference type="ARBA" id="ARBA00022840"/>
    </source>
</evidence>
<dbReference type="SUPFAM" id="SSF52540">
    <property type="entry name" value="P-loop containing nucleoside triphosphate hydrolases"/>
    <property type="match status" value="1"/>
</dbReference>
<evidence type="ECO:0000256" key="4">
    <source>
        <dbReference type="ARBA" id="ARBA00022741"/>
    </source>
</evidence>
<reference evidence="11 13" key="1">
    <citation type="journal article" date="2008" name="Science">
        <title>The Physcomitrella genome reveals evolutionary insights into the conquest of land by plants.</title>
        <authorList>
            <person name="Rensing S."/>
            <person name="Lang D."/>
            <person name="Zimmer A."/>
            <person name="Terry A."/>
            <person name="Salamov A."/>
            <person name="Shapiro H."/>
            <person name="Nishiyama T."/>
            <person name="Perroud P.-F."/>
            <person name="Lindquist E."/>
            <person name="Kamisugi Y."/>
            <person name="Tanahashi T."/>
            <person name="Sakakibara K."/>
            <person name="Fujita T."/>
            <person name="Oishi K."/>
            <person name="Shin-I T."/>
            <person name="Kuroki Y."/>
            <person name="Toyoda A."/>
            <person name="Suzuki Y."/>
            <person name="Hashimoto A."/>
            <person name="Yamaguchi K."/>
            <person name="Sugano A."/>
            <person name="Kohara Y."/>
            <person name="Fujiyama A."/>
            <person name="Anterola A."/>
            <person name="Aoki S."/>
            <person name="Ashton N."/>
            <person name="Barbazuk W.B."/>
            <person name="Barker E."/>
            <person name="Bennetzen J."/>
            <person name="Bezanilla M."/>
            <person name="Blankenship R."/>
            <person name="Cho S.H."/>
            <person name="Dutcher S."/>
            <person name="Estelle M."/>
            <person name="Fawcett J.A."/>
            <person name="Gundlach H."/>
            <person name="Hanada K."/>
            <person name="Heyl A."/>
            <person name="Hicks K.A."/>
            <person name="Hugh J."/>
            <person name="Lohr M."/>
            <person name="Mayer K."/>
            <person name="Melkozernov A."/>
            <person name="Murata T."/>
            <person name="Nelson D."/>
            <person name="Pils B."/>
            <person name="Prigge M."/>
            <person name="Reiss B."/>
            <person name="Renner T."/>
            <person name="Rombauts S."/>
            <person name="Rushton P."/>
            <person name="Sanderfoot A."/>
            <person name="Schween G."/>
            <person name="Shiu S.-H."/>
            <person name="Stueber K."/>
            <person name="Theodoulou F.L."/>
            <person name="Tu H."/>
            <person name="Van de Peer Y."/>
            <person name="Verrier P.J."/>
            <person name="Waters E."/>
            <person name="Wood A."/>
            <person name="Yang L."/>
            <person name="Cove D."/>
            <person name="Cuming A."/>
            <person name="Hasebe M."/>
            <person name="Lucas S."/>
            <person name="Mishler D.B."/>
            <person name="Reski R."/>
            <person name="Grigoriev I."/>
            <person name="Quatrano R.S."/>
            <person name="Boore J.L."/>
        </authorList>
    </citation>
    <scope>NUCLEOTIDE SEQUENCE [LARGE SCALE GENOMIC DNA]</scope>
    <source>
        <strain evidence="12 13">cv. Gransden 2004</strain>
    </source>
</reference>
<proteinExistence type="predicted"/>
<keyword evidence="4" id="KW-0547">Nucleotide-binding</keyword>
<evidence type="ECO:0000256" key="2">
    <source>
        <dbReference type="ARBA" id="ARBA00022448"/>
    </source>
</evidence>
<dbReference type="Proteomes" id="UP000006727">
    <property type="component" value="Chromosome 12"/>
</dbReference>
<keyword evidence="3 9" id="KW-0812">Transmembrane</keyword>
<dbReference type="InterPro" id="IPR027417">
    <property type="entry name" value="P-loop_NTPase"/>
</dbReference>
<dbReference type="OrthoDB" id="66620at2759"/>
<dbReference type="Gramene" id="Pp3c12_11190V3.1">
    <property type="protein sequence ID" value="PAC:32973466.CDS.1"/>
    <property type="gene ID" value="Pp3c12_11190"/>
</dbReference>
<feature type="transmembrane region" description="Helical" evidence="9">
    <location>
        <begin position="539"/>
        <end position="560"/>
    </location>
</feature>
<dbReference type="PANTHER" id="PTHR48041:SF100">
    <property type="entry name" value="ABC TRANSPORTER-LIKE"/>
    <property type="match status" value="1"/>
</dbReference>
<dbReference type="GO" id="GO:0005524">
    <property type="term" value="F:ATP binding"/>
    <property type="evidence" value="ECO:0007669"/>
    <property type="project" value="UniProtKB-KW"/>
</dbReference>
<reference evidence="11 13" key="2">
    <citation type="journal article" date="2018" name="Plant J.">
        <title>The Physcomitrella patens chromosome-scale assembly reveals moss genome structure and evolution.</title>
        <authorList>
            <person name="Lang D."/>
            <person name="Ullrich K.K."/>
            <person name="Murat F."/>
            <person name="Fuchs J."/>
            <person name="Jenkins J."/>
            <person name="Haas F.B."/>
            <person name="Piednoel M."/>
            <person name="Gundlach H."/>
            <person name="Van Bel M."/>
            <person name="Meyberg R."/>
            <person name="Vives C."/>
            <person name="Morata J."/>
            <person name="Symeonidi A."/>
            <person name="Hiss M."/>
            <person name="Muchero W."/>
            <person name="Kamisugi Y."/>
            <person name="Saleh O."/>
            <person name="Blanc G."/>
            <person name="Decker E.L."/>
            <person name="van Gessel N."/>
            <person name="Grimwood J."/>
            <person name="Hayes R.D."/>
            <person name="Graham S.W."/>
            <person name="Gunter L.E."/>
            <person name="McDaniel S.F."/>
            <person name="Hoernstein S.N.W."/>
            <person name="Larsson A."/>
            <person name="Li F.W."/>
            <person name="Perroud P.F."/>
            <person name="Phillips J."/>
            <person name="Ranjan P."/>
            <person name="Rokshar D.S."/>
            <person name="Rothfels C.J."/>
            <person name="Schneider L."/>
            <person name="Shu S."/>
            <person name="Stevenson D.W."/>
            <person name="Thummler F."/>
            <person name="Tillich M."/>
            <person name="Villarreal Aguilar J.C."/>
            <person name="Widiez T."/>
            <person name="Wong G.K."/>
            <person name="Wymore A."/>
            <person name="Zhang Y."/>
            <person name="Zimmer A.D."/>
            <person name="Quatrano R.S."/>
            <person name="Mayer K.F.X."/>
            <person name="Goodstein D."/>
            <person name="Casacuberta J.M."/>
            <person name="Vandepoele K."/>
            <person name="Reski R."/>
            <person name="Cuming A.C."/>
            <person name="Tuskan G.A."/>
            <person name="Maumus F."/>
            <person name="Salse J."/>
            <person name="Schmutz J."/>
            <person name="Rensing S.A."/>
        </authorList>
    </citation>
    <scope>NUCLEOTIDE SEQUENCE [LARGE SCALE GENOMIC DNA]</scope>
    <source>
        <strain evidence="12 13">cv. Gransden 2004</strain>
    </source>
</reference>
<dbReference type="Pfam" id="PF00005">
    <property type="entry name" value="ABC_tran"/>
    <property type="match status" value="1"/>
</dbReference>
<evidence type="ECO:0000256" key="1">
    <source>
        <dbReference type="ARBA" id="ARBA00004141"/>
    </source>
</evidence>
<name>A0A2K1JQD6_PHYPA</name>
<dbReference type="InterPro" id="IPR043926">
    <property type="entry name" value="ABCG_dom"/>
</dbReference>
<dbReference type="FunFam" id="3.40.50.300:FF:001644">
    <property type="entry name" value="ABC transporter G family member 5"/>
    <property type="match status" value="1"/>
</dbReference>
<dbReference type="PANTHER" id="PTHR48041">
    <property type="entry name" value="ABC TRANSPORTER G FAMILY MEMBER 28"/>
    <property type="match status" value="1"/>
</dbReference>
<keyword evidence="13" id="KW-1185">Reference proteome</keyword>
<dbReference type="PROSITE" id="PS00211">
    <property type="entry name" value="ABC_TRANSPORTER_1"/>
    <property type="match status" value="1"/>
</dbReference>
<keyword evidence="6 9" id="KW-1133">Transmembrane helix</keyword>
<evidence type="ECO:0000313" key="12">
    <source>
        <dbReference type="EnsemblPlants" id="PAC:32973466.CDS.1"/>
    </source>
</evidence>
<feature type="transmembrane region" description="Helical" evidence="9">
    <location>
        <begin position="461"/>
        <end position="483"/>
    </location>
</feature>
<evidence type="ECO:0000313" key="13">
    <source>
        <dbReference type="Proteomes" id="UP000006727"/>
    </source>
</evidence>
<evidence type="ECO:0000313" key="11">
    <source>
        <dbReference type="EMBL" id="PNR43741.1"/>
    </source>
</evidence>
<dbReference type="GO" id="GO:0055085">
    <property type="term" value="P:transmembrane transport"/>
    <property type="evidence" value="ECO:0000318"/>
    <property type="project" value="GO_Central"/>
</dbReference>
<dbReference type="AlphaFoldDB" id="A0A2K1JQD6"/>
<feature type="transmembrane region" description="Helical" evidence="9">
    <location>
        <begin position="657"/>
        <end position="675"/>
    </location>
</feature>
<evidence type="ECO:0000256" key="3">
    <source>
        <dbReference type="ARBA" id="ARBA00022692"/>
    </source>
</evidence>
<feature type="transmembrane region" description="Helical" evidence="9">
    <location>
        <begin position="503"/>
        <end position="527"/>
    </location>
</feature>
<feature type="transmembrane region" description="Helical" evidence="9">
    <location>
        <begin position="429"/>
        <end position="449"/>
    </location>
</feature>
<dbReference type="EMBL" id="ABEU02000012">
    <property type="protein sequence ID" value="PNR43741.1"/>
    <property type="molecule type" value="Genomic_DNA"/>
</dbReference>
<dbReference type="GO" id="GO:0016020">
    <property type="term" value="C:membrane"/>
    <property type="evidence" value="ECO:0000318"/>
    <property type="project" value="GO_Central"/>
</dbReference>
<evidence type="ECO:0000259" key="10">
    <source>
        <dbReference type="PROSITE" id="PS50893"/>
    </source>
</evidence>
<keyword evidence="7 9" id="KW-0472">Membrane</keyword>
<feature type="region of interest" description="Disordered" evidence="8">
    <location>
        <begin position="373"/>
        <end position="402"/>
    </location>
</feature>
<evidence type="ECO:0000256" key="7">
    <source>
        <dbReference type="ARBA" id="ARBA00023136"/>
    </source>
</evidence>
<sequence>MDFERRERSRNNSVICCCNKSTCTGNKTFRDGDNSHMQASPVTILSLPSPSPSRTKTYFLELRDLSYQIVTKKKKGPMNEEISPFNAKSSHSQYILKHVTCDAKPGELLAVAGPSGAGKSTLLEVLGGKIPPSSPSTSILVNGHPMDRQHFRRISGYVMQDDALFPMLTVRETLLYSARLRIPSAVPMTEKIARVEGLMSELGLSHVAGSRIGNESIRGLSGGERRRVSIGVDVIHDPAVLILDEPTSGLDSAAALHVCIMLRGMAVSRNRTIILSIHQPGYQILQQFHAVLILAQGSVVHHGSLELLSDRLIAAGHKIPSQVNVLEYAIDSIDTLHSTDHSSIFSMQRKTDLPPLSLQEIICDLEPIPSLSSTPNYDTNSSSSSASSSSLTNSSSDKDKPNYANTSVKEIMILSHRFLKNIIRTRQLLMARTIQAIGAGCGLGTIYLHMGYGSPGMQKRVGFLAFTLTFLLTSSIEVLPIFLEERTILTRETSRGAYRVSSYVLSSTLIFLPFLFFVALLYAGPVYHLVGLAPQSDAFIFFLLVIWLVLVTANSFVSFLSAMVSDFIMGNTIVTGVMGAFFLFSGYFIAKDYMPKYWLFMHYLSLFKYPLDALLINEYSHVADKCFGPVYGEQCLLTGKDVLESMFLNKDNKWTDVGIMAGFAVGYRVLSFFALQYRLVKRRK</sequence>
<dbReference type="InterPro" id="IPR017871">
    <property type="entry name" value="ABC_transporter-like_CS"/>
</dbReference>
<dbReference type="SMART" id="SM00382">
    <property type="entry name" value="AAA"/>
    <property type="match status" value="1"/>
</dbReference>
<dbReference type="GeneID" id="112289586"/>
<organism evidence="11">
    <name type="scientific">Physcomitrium patens</name>
    <name type="common">Spreading-leaved earth moss</name>
    <name type="synonym">Physcomitrella patens</name>
    <dbReference type="NCBI Taxonomy" id="3218"/>
    <lineage>
        <taxon>Eukaryota</taxon>
        <taxon>Viridiplantae</taxon>
        <taxon>Streptophyta</taxon>
        <taxon>Embryophyta</taxon>
        <taxon>Bryophyta</taxon>
        <taxon>Bryophytina</taxon>
        <taxon>Bryopsida</taxon>
        <taxon>Funariidae</taxon>
        <taxon>Funariales</taxon>
        <taxon>Funariaceae</taxon>
        <taxon>Physcomitrium</taxon>
    </lineage>
</organism>
<accession>A0A2K1JQD6</accession>
<dbReference type="GO" id="GO:0042626">
    <property type="term" value="F:ATPase-coupled transmembrane transporter activity"/>
    <property type="evidence" value="ECO:0000318"/>
    <property type="project" value="GO_Central"/>
</dbReference>
<dbReference type="GO" id="GO:0140359">
    <property type="term" value="F:ABC-type transporter activity"/>
    <property type="evidence" value="ECO:0007669"/>
    <property type="project" value="InterPro"/>
</dbReference>
<evidence type="ECO:0000256" key="8">
    <source>
        <dbReference type="SAM" id="MobiDB-lite"/>
    </source>
</evidence>
<dbReference type="Pfam" id="PF19055">
    <property type="entry name" value="ABC2_membrane_7"/>
    <property type="match status" value="1"/>
</dbReference>
<dbReference type="PROSITE" id="PS50893">
    <property type="entry name" value="ABC_TRANSPORTER_2"/>
    <property type="match status" value="1"/>
</dbReference>
<dbReference type="RefSeq" id="XP_024390662.1">
    <property type="nucleotide sequence ID" value="XM_024534894.2"/>
</dbReference>
<feature type="transmembrane region" description="Helical" evidence="9">
    <location>
        <begin position="567"/>
        <end position="590"/>
    </location>
</feature>
<dbReference type="EnsemblPlants" id="Pp3c12_11190V3.1">
    <property type="protein sequence ID" value="PAC:32973466.CDS.1"/>
    <property type="gene ID" value="Pp3c12_11190"/>
</dbReference>
<dbReference type="InterPro" id="IPR013525">
    <property type="entry name" value="ABC2_TM"/>
</dbReference>
<protein>
    <recommendedName>
        <fullName evidence="10">ABC transporter domain-containing protein</fullName>
    </recommendedName>
</protein>
<dbReference type="InterPro" id="IPR003439">
    <property type="entry name" value="ABC_transporter-like_ATP-bd"/>
</dbReference>
<feature type="compositionally biased region" description="Low complexity" evidence="8">
    <location>
        <begin position="373"/>
        <end position="395"/>
    </location>
</feature>
<dbReference type="Gene3D" id="3.40.50.300">
    <property type="entry name" value="P-loop containing nucleotide triphosphate hydrolases"/>
    <property type="match status" value="1"/>
</dbReference>
<dbReference type="InterPro" id="IPR003593">
    <property type="entry name" value="AAA+_ATPase"/>
</dbReference>
<evidence type="ECO:0000256" key="6">
    <source>
        <dbReference type="ARBA" id="ARBA00022989"/>
    </source>
</evidence>
<keyword evidence="5" id="KW-0067">ATP-binding</keyword>